<dbReference type="PATRIC" id="fig|363754.4.peg.1048"/>
<proteinExistence type="predicted"/>
<keyword evidence="2" id="KW-1185">Reference proteome</keyword>
<evidence type="ECO:0000313" key="1">
    <source>
        <dbReference type="EMBL" id="ENN89027.1"/>
    </source>
</evidence>
<evidence type="ECO:0000313" key="2">
    <source>
        <dbReference type="Proteomes" id="UP000012429"/>
    </source>
</evidence>
<gene>
    <name evidence="1" type="ORF">RHSP_02217</name>
</gene>
<sequence>MLEDDGIAHRALNAGHGRRFGEGAAELGVIGGAVVALAVVLPDQLPVALLDDGALEGDLGFAHAMRRHIGLDRGTDRGEIRGVLRQADEDIAGDAFAVDLLQRILALVEILGHLAGKEQRAVELVGPLVVGADELGRGAAFGRADARTAMATAVVEGADNLVAAANDDDRIFADLHREIVAGARYFAVMADEQPVAIVDHFHIELEVILIDVEGLLQAEALAAVLQLPQNIAFDIHLPILAQYRERAKDMRGHQEWPKCPTARRGQ</sequence>
<protein>
    <submittedName>
        <fullName evidence="1">Uncharacterized protein</fullName>
    </submittedName>
</protein>
<dbReference type="EMBL" id="AQHN01000011">
    <property type="protein sequence ID" value="ENN89027.1"/>
    <property type="molecule type" value="Genomic_DNA"/>
</dbReference>
<organism evidence="1 2">
    <name type="scientific">Rhizobium freirei PRF 81</name>
    <dbReference type="NCBI Taxonomy" id="363754"/>
    <lineage>
        <taxon>Bacteria</taxon>
        <taxon>Pseudomonadati</taxon>
        <taxon>Pseudomonadota</taxon>
        <taxon>Alphaproteobacteria</taxon>
        <taxon>Hyphomicrobiales</taxon>
        <taxon>Rhizobiaceae</taxon>
        <taxon>Rhizobium/Agrobacterium group</taxon>
        <taxon>Rhizobium</taxon>
    </lineage>
</organism>
<accession>N6VDA8</accession>
<dbReference type="STRING" id="363754.RHSP_02217"/>
<dbReference type="AlphaFoldDB" id="N6VDA8"/>
<dbReference type="Proteomes" id="UP000012429">
    <property type="component" value="Unassembled WGS sequence"/>
</dbReference>
<name>N6VDA8_9HYPH</name>
<reference evidence="1 2" key="1">
    <citation type="journal article" date="2012" name="BMC Genomics">
        <title>Genomic basis of broad host range and environmental adaptability of Rhizobium tropici CIAT 899 and Rhizobium sp. PRF 81 which are used in inoculants for common bean (Phaseolus vulgaris L.).</title>
        <authorList>
            <person name="Ormeno-Orrillo E."/>
            <person name="Menna P."/>
            <person name="Almeida L.G."/>
            <person name="Ollero F.J."/>
            <person name="Nicolas M.F."/>
            <person name="Pains Rodrigues E."/>
            <person name="Shigueyoshi Nakatani A."/>
            <person name="Silva Batista J.S."/>
            <person name="Oliveira Chueire L.M."/>
            <person name="Souza R.C."/>
            <person name="Ribeiro Vasconcelos A.T."/>
            <person name="Megias M."/>
            <person name="Hungria M."/>
            <person name="Martinez-Romero E."/>
        </authorList>
    </citation>
    <scope>NUCLEOTIDE SEQUENCE [LARGE SCALE GENOMIC DNA]</scope>
    <source>
        <strain evidence="1 2">PRF 81</strain>
    </source>
</reference>
<comment type="caution">
    <text evidence="1">The sequence shown here is derived from an EMBL/GenBank/DDBJ whole genome shotgun (WGS) entry which is preliminary data.</text>
</comment>